<dbReference type="Proteomes" id="UP000632774">
    <property type="component" value="Unassembled WGS sequence"/>
</dbReference>
<dbReference type="EMBL" id="JADFFM010000002">
    <property type="protein sequence ID" value="MBE9668705.1"/>
    <property type="molecule type" value="Genomic_DNA"/>
</dbReference>
<gene>
    <name evidence="2" type="ORF">IRJ18_20210</name>
</gene>
<dbReference type="PROSITE" id="PS51257">
    <property type="entry name" value="PROKAR_LIPOPROTEIN"/>
    <property type="match status" value="1"/>
</dbReference>
<dbReference type="InterPro" id="IPR041662">
    <property type="entry name" value="SusD-like_2"/>
</dbReference>
<reference evidence="2 3" key="1">
    <citation type="submission" date="2020-10" db="EMBL/GenBank/DDBJ databases">
        <title>Mucilaginibacter mali sp. nov., isolated from rhizosphere soil of apple orchard.</title>
        <authorList>
            <person name="Lee J.-S."/>
            <person name="Kim H.S."/>
            <person name="Kim J.-S."/>
        </authorList>
    </citation>
    <scope>NUCLEOTIDE SEQUENCE [LARGE SCALE GENOMIC DNA]</scope>
    <source>
        <strain evidence="2 3">KCTC 23157</strain>
    </source>
</reference>
<proteinExistence type="predicted"/>
<sequence>MKKYISTILITLAIAGSSCKKTYLSELANNPNTPAVTTPALQLTGALTRTATITNGTSQVQYLAWDGYMAYSTSFQPSPSLLLYSITTDTYDNFTSLYLNISNYNSILKATTNPNFIAIAKIMIAYDFQQLVDQYNNVPYSSALDPTNLNPSYDNGSAIYDDLVKQLDAAINMINTAPATSTYPGKSDLVYGATDKTGMLKWAAFANTLKLRLAIHQSSNTALFATKKAALTTSIAATASFGYLTTSSEGNVQPGYTNTDVLQAPLDVAYGFKASGATQTNTPVYQANTFAINFFVNTGAGNASATAPGGGSAAPSPGLGWSGTGTDTAPNDPRLFQIYAKNTTSGTVVGTKLGETQPPGLTPSRLSSFVLNPTKAAPLISAAESYFLQAEAIKAGLMPGGTLEQAAAYNNGVTASFIELGLTGAQASAYLATHAYPALASDDLREEAIITQKWASFDPYNPLEAYTELRRTGYPKVPLSILTGVTATQYVQRLPYPTTEFNTNGVNVSAQAGGTDLYSKIFWAK</sequence>
<dbReference type="Pfam" id="PF12771">
    <property type="entry name" value="SusD-like_2"/>
    <property type="match status" value="2"/>
</dbReference>
<evidence type="ECO:0000256" key="1">
    <source>
        <dbReference type="SAM" id="MobiDB-lite"/>
    </source>
</evidence>
<evidence type="ECO:0000313" key="2">
    <source>
        <dbReference type="EMBL" id="MBE9668705.1"/>
    </source>
</evidence>
<comment type="caution">
    <text evidence="2">The sequence shown here is derived from an EMBL/GenBank/DDBJ whole genome shotgun (WGS) entry which is preliminary data.</text>
</comment>
<evidence type="ECO:0000313" key="3">
    <source>
        <dbReference type="Proteomes" id="UP000632774"/>
    </source>
</evidence>
<organism evidence="2 3">
    <name type="scientific">Mucilaginibacter boryungensis</name>
    <dbReference type="NCBI Taxonomy" id="768480"/>
    <lineage>
        <taxon>Bacteria</taxon>
        <taxon>Pseudomonadati</taxon>
        <taxon>Bacteroidota</taxon>
        <taxon>Sphingobacteriia</taxon>
        <taxon>Sphingobacteriales</taxon>
        <taxon>Sphingobacteriaceae</taxon>
        <taxon>Mucilaginibacter</taxon>
    </lineage>
</organism>
<dbReference type="InterPro" id="IPR011990">
    <property type="entry name" value="TPR-like_helical_dom_sf"/>
</dbReference>
<accession>A0ABR9XN68</accession>
<dbReference type="RefSeq" id="WP_194108092.1">
    <property type="nucleotide sequence ID" value="NZ_JADFFM010000002.1"/>
</dbReference>
<feature type="region of interest" description="Disordered" evidence="1">
    <location>
        <begin position="305"/>
        <end position="327"/>
    </location>
</feature>
<name>A0ABR9XN68_9SPHI</name>
<dbReference type="SUPFAM" id="SSF48452">
    <property type="entry name" value="TPR-like"/>
    <property type="match status" value="1"/>
</dbReference>
<keyword evidence="3" id="KW-1185">Reference proteome</keyword>
<dbReference type="Gene3D" id="1.25.40.390">
    <property type="match status" value="1"/>
</dbReference>
<protein>
    <submittedName>
        <fullName evidence="2">SusD/RagB family nutrient-binding outer membrane lipoprotein</fullName>
    </submittedName>
</protein>
<feature type="compositionally biased region" description="Low complexity" evidence="1">
    <location>
        <begin position="305"/>
        <end position="318"/>
    </location>
</feature>
<keyword evidence="2" id="KW-0449">Lipoprotein</keyword>